<dbReference type="Gene3D" id="1.10.287.470">
    <property type="entry name" value="Helix hairpin bin"/>
    <property type="match status" value="1"/>
</dbReference>
<dbReference type="GO" id="GO:1990281">
    <property type="term" value="C:efflux pump complex"/>
    <property type="evidence" value="ECO:0007669"/>
    <property type="project" value="TreeGrafter"/>
</dbReference>
<dbReference type="PANTHER" id="PTHR30469:SF15">
    <property type="entry name" value="HLYD FAMILY OF SECRETION PROTEINS"/>
    <property type="match status" value="1"/>
</dbReference>
<reference evidence="3 4" key="1">
    <citation type="submission" date="2019-02" db="EMBL/GenBank/DDBJ databases">
        <title>Deep-cultivation of Planctomycetes and their phenomic and genomic characterization uncovers novel biology.</title>
        <authorList>
            <person name="Wiegand S."/>
            <person name="Jogler M."/>
            <person name="Boedeker C."/>
            <person name="Pinto D."/>
            <person name="Vollmers J."/>
            <person name="Rivas-Marin E."/>
            <person name="Kohn T."/>
            <person name="Peeters S.H."/>
            <person name="Heuer A."/>
            <person name="Rast P."/>
            <person name="Oberbeckmann S."/>
            <person name="Bunk B."/>
            <person name="Jeske O."/>
            <person name="Meyerdierks A."/>
            <person name="Storesund J.E."/>
            <person name="Kallscheuer N."/>
            <person name="Luecker S."/>
            <person name="Lage O.M."/>
            <person name="Pohl T."/>
            <person name="Merkel B.J."/>
            <person name="Hornburger P."/>
            <person name="Mueller R.-W."/>
            <person name="Bruemmer F."/>
            <person name="Labrenz M."/>
            <person name="Spormann A.M."/>
            <person name="Op Den Camp H."/>
            <person name="Overmann J."/>
            <person name="Amann R."/>
            <person name="Jetten M.S.M."/>
            <person name="Mascher T."/>
            <person name="Medema M.H."/>
            <person name="Devos D.P."/>
            <person name="Kaster A.-K."/>
            <person name="Ovreas L."/>
            <person name="Rohde M."/>
            <person name="Galperin M.Y."/>
            <person name="Jogler C."/>
        </authorList>
    </citation>
    <scope>NUCLEOTIDE SEQUENCE [LARGE SCALE GENOMIC DNA]</scope>
    <source>
        <strain evidence="3 4">Poly41</strain>
    </source>
</reference>
<evidence type="ECO:0000256" key="1">
    <source>
        <dbReference type="SAM" id="Coils"/>
    </source>
</evidence>
<dbReference type="Gene3D" id="2.40.50.100">
    <property type="match status" value="1"/>
</dbReference>
<organism evidence="3 4">
    <name type="scientific">Novipirellula artificiosorum</name>
    <dbReference type="NCBI Taxonomy" id="2528016"/>
    <lineage>
        <taxon>Bacteria</taxon>
        <taxon>Pseudomonadati</taxon>
        <taxon>Planctomycetota</taxon>
        <taxon>Planctomycetia</taxon>
        <taxon>Pirellulales</taxon>
        <taxon>Pirellulaceae</taxon>
        <taxon>Novipirellula</taxon>
    </lineage>
</organism>
<gene>
    <name evidence="3" type="primary">mdtA_2</name>
    <name evidence="3" type="ORF">Poly41_16190</name>
</gene>
<dbReference type="EMBL" id="SJPV01000002">
    <property type="protein sequence ID" value="TWU40784.1"/>
    <property type="molecule type" value="Genomic_DNA"/>
</dbReference>
<dbReference type="SUPFAM" id="SSF111369">
    <property type="entry name" value="HlyD-like secretion proteins"/>
    <property type="match status" value="1"/>
</dbReference>
<feature type="domain" description="Multidrug resistance protein MdtA-like barrel-sandwich hybrid" evidence="2">
    <location>
        <begin position="91"/>
        <end position="259"/>
    </location>
</feature>
<dbReference type="Gene3D" id="2.40.30.170">
    <property type="match status" value="1"/>
</dbReference>
<evidence type="ECO:0000313" key="3">
    <source>
        <dbReference type="EMBL" id="TWU40784.1"/>
    </source>
</evidence>
<comment type="caution">
    <text evidence="3">The sequence shown here is derived from an EMBL/GenBank/DDBJ whole genome shotgun (WGS) entry which is preliminary data.</text>
</comment>
<dbReference type="AlphaFoldDB" id="A0A5C6DX46"/>
<evidence type="ECO:0000259" key="2">
    <source>
        <dbReference type="Pfam" id="PF25917"/>
    </source>
</evidence>
<dbReference type="Proteomes" id="UP000319143">
    <property type="component" value="Unassembled WGS sequence"/>
</dbReference>
<evidence type="ECO:0000313" key="4">
    <source>
        <dbReference type="Proteomes" id="UP000319143"/>
    </source>
</evidence>
<dbReference type="PANTHER" id="PTHR30469">
    <property type="entry name" value="MULTIDRUG RESISTANCE PROTEIN MDTA"/>
    <property type="match status" value="1"/>
</dbReference>
<feature type="coiled-coil region" evidence="1">
    <location>
        <begin position="123"/>
        <end position="150"/>
    </location>
</feature>
<protein>
    <submittedName>
        <fullName evidence="3">Multidrug resistance protein MdtA</fullName>
    </submittedName>
</protein>
<dbReference type="Pfam" id="PF25917">
    <property type="entry name" value="BSH_RND"/>
    <property type="match status" value="1"/>
</dbReference>
<proteinExistence type="predicted"/>
<dbReference type="GO" id="GO:0015562">
    <property type="term" value="F:efflux transmembrane transporter activity"/>
    <property type="evidence" value="ECO:0007669"/>
    <property type="project" value="TreeGrafter"/>
</dbReference>
<keyword evidence="4" id="KW-1185">Reference proteome</keyword>
<keyword evidence="1" id="KW-0175">Coiled coil</keyword>
<accession>A0A5C6DX46</accession>
<sequence length="348" mass="38827">MVLQVLFLMDALSFLLHFSTSKHIISKIPESFSMKSFALSTLAMVVMTSLAMAQQIQPSPGLSSVPSADLSAEPIKPGEIRAENCIVIVINTVNVPAEVDGKLMELKFKEGATVAAGDLMAVIDDSQARLAVELKKAEEKEAEIKALNDVQMRDARNSEKLASAELKAFENLRAEGAIPYWELEKKRLEANRGKLKIELSQQDMDIAKVQYLVKKTEREMAEAELKKRQITAPFGGFIETRIAQLGSWVQAGTPIATLVQLDKLRVQGVINGLRYPEVRRGMPVEVFVSAETDTKKALSFQGTIDFVSSEMDLRHQYRVWVEIENQQQGEDWIVKPGMRAEIIVKPNR</sequence>
<name>A0A5C6DX46_9BACT</name>
<dbReference type="InterPro" id="IPR058625">
    <property type="entry name" value="MdtA-like_BSH"/>
</dbReference>